<accession>A0A938BK31</accession>
<evidence type="ECO:0000313" key="2">
    <source>
        <dbReference type="Proteomes" id="UP000703893"/>
    </source>
</evidence>
<organism evidence="1 2">
    <name type="scientific">Candidatus Tanganyikabacteria bacterium</name>
    <dbReference type="NCBI Taxonomy" id="2961651"/>
    <lineage>
        <taxon>Bacteria</taxon>
        <taxon>Bacillati</taxon>
        <taxon>Candidatus Sericytochromatia</taxon>
        <taxon>Candidatus Tanganyikabacteria</taxon>
    </lineage>
</organism>
<dbReference type="EMBL" id="VGJX01000051">
    <property type="protein sequence ID" value="MBM3273801.1"/>
    <property type="molecule type" value="Genomic_DNA"/>
</dbReference>
<dbReference type="Proteomes" id="UP000703893">
    <property type="component" value="Unassembled WGS sequence"/>
</dbReference>
<dbReference type="AlphaFoldDB" id="A0A938BK31"/>
<comment type="caution">
    <text evidence="1">The sequence shown here is derived from an EMBL/GenBank/DDBJ whole genome shotgun (WGS) entry which is preliminary data.</text>
</comment>
<protein>
    <submittedName>
        <fullName evidence="1">Prepilin-type N-terminal cleavage/methylation domain-containing protein</fullName>
    </submittedName>
</protein>
<sequence length="68" mass="7408">MRRIRGFSLIELVVSGALFLVLCVAILSVYRAGLTTESVTAQRTILQDSLQTGMRVLDHEISEASASL</sequence>
<name>A0A938BK31_9BACT</name>
<dbReference type="InterPro" id="IPR012902">
    <property type="entry name" value="N_methyl_site"/>
</dbReference>
<evidence type="ECO:0000313" key="1">
    <source>
        <dbReference type="EMBL" id="MBM3273801.1"/>
    </source>
</evidence>
<proteinExistence type="predicted"/>
<gene>
    <name evidence="1" type="ORF">FJZ00_01515</name>
</gene>
<reference evidence="1 2" key="1">
    <citation type="submission" date="2019-03" db="EMBL/GenBank/DDBJ databases">
        <title>Lake Tanganyika Metagenome-Assembled Genomes (MAGs).</title>
        <authorList>
            <person name="Tran P."/>
        </authorList>
    </citation>
    <scope>NUCLEOTIDE SEQUENCE [LARGE SCALE GENOMIC DNA]</scope>
    <source>
        <strain evidence="1">K_DeepCast_65m_m2_236</strain>
    </source>
</reference>
<dbReference type="Pfam" id="PF07963">
    <property type="entry name" value="N_methyl"/>
    <property type="match status" value="1"/>
</dbReference>
<feature type="non-terminal residue" evidence="1">
    <location>
        <position position="68"/>
    </location>
</feature>